<organism evidence="3 4">
    <name type="scientific">Puccinia striiformis f. sp. tritici PST-78</name>
    <dbReference type="NCBI Taxonomy" id="1165861"/>
    <lineage>
        <taxon>Eukaryota</taxon>
        <taxon>Fungi</taxon>
        <taxon>Dikarya</taxon>
        <taxon>Basidiomycota</taxon>
        <taxon>Pucciniomycotina</taxon>
        <taxon>Pucciniomycetes</taxon>
        <taxon>Pucciniales</taxon>
        <taxon>Pucciniaceae</taxon>
        <taxon>Puccinia</taxon>
    </lineage>
</organism>
<dbReference type="Pfam" id="PF14303">
    <property type="entry name" value="NAM-associated"/>
    <property type="match status" value="1"/>
</dbReference>
<evidence type="ECO:0000256" key="1">
    <source>
        <dbReference type="SAM" id="MobiDB-lite"/>
    </source>
</evidence>
<dbReference type="InterPro" id="IPR029466">
    <property type="entry name" value="NAM-associated_C"/>
</dbReference>
<gene>
    <name evidence="3" type="ORF">PSTG_10132</name>
</gene>
<reference evidence="4" key="1">
    <citation type="submission" date="2014-03" db="EMBL/GenBank/DDBJ databases">
        <title>The Genome Sequence of Puccinia striiformis f. sp. tritici PST-78.</title>
        <authorList>
            <consortium name="The Broad Institute Genome Sequencing Platform"/>
            <person name="Cuomo C."/>
            <person name="Hulbert S."/>
            <person name="Chen X."/>
            <person name="Walker B."/>
            <person name="Young S.K."/>
            <person name="Zeng Q."/>
            <person name="Gargeya S."/>
            <person name="Fitzgerald M."/>
            <person name="Haas B."/>
            <person name="Abouelleil A."/>
            <person name="Alvarado L."/>
            <person name="Arachchi H.M."/>
            <person name="Berlin A.M."/>
            <person name="Chapman S.B."/>
            <person name="Goldberg J."/>
            <person name="Griggs A."/>
            <person name="Gujja S."/>
            <person name="Hansen M."/>
            <person name="Howarth C."/>
            <person name="Imamovic A."/>
            <person name="Larimer J."/>
            <person name="McCowan C."/>
            <person name="Montmayeur A."/>
            <person name="Murphy C."/>
            <person name="Neiman D."/>
            <person name="Pearson M."/>
            <person name="Priest M."/>
            <person name="Roberts A."/>
            <person name="Saif S."/>
            <person name="Shea T."/>
            <person name="Sisk P."/>
            <person name="Sykes S."/>
            <person name="Wortman J."/>
            <person name="Nusbaum C."/>
            <person name="Birren B."/>
        </authorList>
    </citation>
    <scope>NUCLEOTIDE SEQUENCE [LARGE SCALE GENOMIC DNA]</scope>
    <source>
        <strain evidence="4">race PST-78</strain>
    </source>
</reference>
<dbReference type="Proteomes" id="UP000054564">
    <property type="component" value="Unassembled WGS sequence"/>
</dbReference>
<accession>A0A0L0VC73</accession>
<dbReference type="AlphaFoldDB" id="A0A0L0VC73"/>
<dbReference type="EMBL" id="AJIL01000080">
    <property type="protein sequence ID" value="KNE96574.1"/>
    <property type="molecule type" value="Genomic_DNA"/>
</dbReference>
<evidence type="ECO:0000259" key="2">
    <source>
        <dbReference type="Pfam" id="PF14303"/>
    </source>
</evidence>
<comment type="caution">
    <text evidence="3">The sequence shown here is derived from an EMBL/GenBank/DDBJ whole genome shotgun (WGS) entry which is preliminary data.</text>
</comment>
<dbReference type="STRING" id="1165861.A0A0L0VC73"/>
<protein>
    <recommendedName>
        <fullName evidence="2">No apical meristem-associated C-terminal domain-containing protein</fullName>
    </recommendedName>
</protein>
<feature type="region of interest" description="Disordered" evidence="1">
    <location>
        <begin position="66"/>
        <end position="108"/>
    </location>
</feature>
<proteinExistence type="predicted"/>
<evidence type="ECO:0000313" key="4">
    <source>
        <dbReference type="Proteomes" id="UP000054564"/>
    </source>
</evidence>
<sequence>MLAVHQDLAIQTKSQNTILINQQEALTTLADKSIMQTDLATVLETSRPFYKWQHMKVLEKVKKEQAEKQAEQAEKKKVKEDKERKKREQAESKRKEIENEELEEYSEDGDKEVEEGALCGLIAWTCRSDESSYRLVRAVLGHGCSTRGRTGLSKQLTGGIICSDSRVRPLVGQPGPTSCWTALSKKCLDMPVWRLVGPACPIN</sequence>
<feature type="compositionally biased region" description="Acidic residues" evidence="1">
    <location>
        <begin position="98"/>
        <end position="108"/>
    </location>
</feature>
<name>A0A0L0VC73_9BASI</name>
<keyword evidence="4" id="KW-1185">Reference proteome</keyword>
<feature type="compositionally biased region" description="Basic and acidic residues" evidence="1">
    <location>
        <begin position="66"/>
        <end position="97"/>
    </location>
</feature>
<dbReference type="OrthoDB" id="10385125at2759"/>
<feature type="domain" description="No apical meristem-associated C-terminal" evidence="2">
    <location>
        <begin position="1"/>
        <end position="54"/>
    </location>
</feature>
<evidence type="ECO:0000313" key="3">
    <source>
        <dbReference type="EMBL" id="KNE96574.1"/>
    </source>
</evidence>